<evidence type="ECO:0000256" key="2">
    <source>
        <dbReference type="ARBA" id="ARBA00022801"/>
    </source>
</evidence>
<keyword evidence="2 4" id="KW-0378">Hydrolase</keyword>
<dbReference type="Pfam" id="PF00150">
    <property type="entry name" value="Cellulase"/>
    <property type="match status" value="1"/>
</dbReference>
<dbReference type="Gene3D" id="3.20.20.80">
    <property type="entry name" value="Glycosidases"/>
    <property type="match status" value="1"/>
</dbReference>
<gene>
    <name evidence="6" type="ORF">H0H81_000660</name>
</gene>
<reference evidence="6" key="2">
    <citation type="submission" date="2021-10" db="EMBL/GenBank/DDBJ databases">
        <title>Phylogenomics reveals ancestral predisposition of the termite-cultivated fungus Termitomyces towards a domesticated lifestyle.</title>
        <authorList>
            <person name="Auxier B."/>
            <person name="Grum-Grzhimaylo A."/>
            <person name="Cardenas M.E."/>
            <person name="Lodge J.D."/>
            <person name="Laessoe T."/>
            <person name="Pedersen O."/>
            <person name="Smith M.E."/>
            <person name="Kuyper T.W."/>
            <person name="Franco-Molano E.A."/>
            <person name="Baroni T.J."/>
            <person name="Aanen D.K."/>
        </authorList>
    </citation>
    <scope>NUCLEOTIDE SEQUENCE</scope>
    <source>
        <strain evidence="6">D49</strain>
    </source>
</reference>
<dbReference type="GO" id="GO:0046557">
    <property type="term" value="F:glucan endo-1,6-beta-glucosidase activity"/>
    <property type="evidence" value="ECO:0007669"/>
    <property type="project" value="TreeGrafter"/>
</dbReference>
<protein>
    <recommendedName>
        <fullName evidence="5">Glycoside hydrolase family 5 domain-containing protein</fullName>
    </recommendedName>
</protein>
<feature type="domain" description="Glycoside hydrolase family 5" evidence="5">
    <location>
        <begin position="100"/>
        <end position="373"/>
    </location>
</feature>
<accession>A0A9P7FYB5</accession>
<dbReference type="InterPro" id="IPR050386">
    <property type="entry name" value="Glycosyl_hydrolase_5"/>
</dbReference>
<dbReference type="SUPFAM" id="SSF51445">
    <property type="entry name" value="(Trans)glycosidases"/>
    <property type="match status" value="1"/>
</dbReference>
<dbReference type="PANTHER" id="PTHR31297:SF43">
    <property type="entry name" value="GLUCAN 1,3-BETA-GLUCOSIDASE 3"/>
    <property type="match status" value="1"/>
</dbReference>
<reference evidence="6" key="1">
    <citation type="submission" date="2021-02" db="EMBL/GenBank/DDBJ databases">
        <authorList>
            <person name="Nieuwenhuis M."/>
            <person name="Van De Peppel L.J.J."/>
        </authorList>
    </citation>
    <scope>NUCLEOTIDE SEQUENCE</scope>
    <source>
        <strain evidence="6">D49</strain>
    </source>
</reference>
<keyword evidence="3 4" id="KW-0326">Glycosidase</keyword>
<dbReference type="GO" id="GO:0009251">
    <property type="term" value="P:glucan catabolic process"/>
    <property type="evidence" value="ECO:0007669"/>
    <property type="project" value="TreeGrafter"/>
</dbReference>
<organism evidence="6 7">
    <name type="scientific">Sphagnurus paluster</name>
    <dbReference type="NCBI Taxonomy" id="117069"/>
    <lineage>
        <taxon>Eukaryota</taxon>
        <taxon>Fungi</taxon>
        <taxon>Dikarya</taxon>
        <taxon>Basidiomycota</taxon>
        <taxon>Agaricomycotina</taxon>
        <taxon>Agaricomycetes</taxon>
        <taxon>Agaricomycetidae</taxon>
        <taxon>Agaricales</taxon>
        <taxon>Tricholomatineae</taxon>
        <taxon>Lyophyllaceae</taxon>
        <taxon>Sphagnurus</taxon>
    </lineage>
</organism>
<evidence type="ECO:0000256" key="3">
    <source>
        <dbReference type="ARBA" id="ARBA00023295"/>
    </source>
</evidence>
<evidence type="ECO:0000256" key="4">
    <source>
        <dbReference type="RuleBase" id="RU361153"/>
    </source>
</evidence>
<evidence type="ECO:0000313" key="7">
    <source>
        <dbReference type="Proteomes" id="UP000717328"/>
    </source>
</evidence>
<dbReference type="GO" id="GO:0009986">
    <property type="term" value="C:cell surface"/>
    <property type="evidence" value="ECO:0007669"/>
    <property type="project" value="TreeGrafter"/>
</dbReference>
<evidence type="ECO:0000259" key="5">
    <source>
        <dbReference type="Pfam" id="PF00150"/>
    </source>
</evidence>
<dbReference type="Proteomes" id="UP000717328">
    <property type="component" value="Unassembled WGS sequence"/>
</dbReference>
<evidence type="ECO:0000256" key="1">
    <source>
        <dbReference type="ARBA" id="ARBA00005641"/>
    </source>
</evidence>
<keyword evidence="7" id="KW-1185">Reference proteome</keyword>
<dbReference type="AlphaFoldDB" id="A0A9P7FYB5"/>
<comment type="similarity">
    <text evidence="1 4">Belongs to the glycosyl hydrolase 5 (cellulase A) family.</text>
</comment>
<dbReference type="GO" id="GO:0005576">
    <property type="term" value="C:extracellular region"/>
    <property type="evidence" value="ECO:0007669"/>
    <property type="project" value="TreeGrafter"/>
</dbReference>
<name>A0A9P7FYB5_9AGAR</name>
<dbReference type="InterPro" id="IPR017853">
    <property type="entry name" value="GH"/>
</dbReference>
<dbReference type="InterPro" id="IPR001547">
    <property type="entry name" value="Glyco_hydro_5"/>
</dbReference>
<dbReference type="PANTHER" id="PTHR31297">
    <property type="entry name" value="GLUCAN ENDO-1,6-BETA-GLUCOSIDASE B"/>
    <property type="match status" value="1"/>
</dbReference>
<evidence type="ECO:0000313" key="6">
    <source>
        <dbReference type="EMBL" id="KAG5639515.1"/>
    </source>
</evidence>
<comment type="caution">
    <text evidence="6">The sequence shown here is derived from an EMBL/GenBank/DDBJ whole genome shotgun (WGS) entry which is preliminary data.</text>
</comment>
<sequence>MNLYENTKDASPTSQDECFVEPYNVPPIGNQAFKPFDPQMANLFRYRQQQSVNLGSWFVQENWMSPSQFKCASGKKISELDIASGWGGIDSARDLLERHWDTWITQSDFHYLASIGINTVRIPIGYWNLGPYYCQDTPFAHVAEVYKNSWPRIVRAINMAGEEGMGVLVDLHGAVGSQNGQPHSGISDSATTMFLNPQYADKTITVLMFLMEQLSTVNNVVGIQILNEPVNLPELTDFYSRAISSMRQAPTPAAATFPLYLHNGFDLGRFSDYVANRTDFIVQDHHSYFVFTPSDEAEPASDHTKDIHSTISDSLASASAKQRRNLVIDEWSCALTPQSISNEPDQERARRDFCEGQMNVYTDTTAGWSFWSYIKEGCDDDPGWCFKTAVNRTLPASFFSYGQAPIVDPWQIQVVSIAIANMTAPPVSEILSAPQGNKPRTPRTIFSSRMSDNGAIRRFETIHTHREEQKDSFDGLNLTPAQKSTVKGYTDGFLAAKLFASFRLSKLGFVGQYVADCIAQEGPDMIVPGTEQNYRDGFGQGLVAGQKVVMAAVGQEPAGQF</sequence>
<dbReference type="EMBL" id="JABCKI010005719">
    <property type="protein sequence ID" value="KAG5639515.1"/>
    <property type="molecule type" value="Genomic_DNA"/>
</dbReference>
<proteinExistence type="inferred from homology"/>
<dbReference type="OrthoDB" id="1887033at2759"/>